<keyword evidence="2" id="KW-0472">Membrane</keyword>
<accession>A0A1J3CJQ4</accession>
<feature type="compositionally biased region" description="Polar residues" evidence="1">
    <location>
        <begin position="1"/>
        <end position="12"/>
    </location>
</feature>
<feature type="region of interest" description="Disordered" evidence="1">
    <location>
        <begin position="1"/>
        <end position="28"/>
    </location>
</feature>
<sequence length="152" mass="16621">MALGSADSQPILSSASRHRRRSNRNLKNTDDSKDGIKFLMWAAIIAAAVTFVMGFTCTKVYISSAPGLGITGLVTKAVFVAFVLCNSIPMLISVVALMHLIWAQRQSDFQPIQKAMLRAMALVTVAFVSILVAFVVGVCLLVILLPWRTYFK</sequence>
<feature type="transmembrane region" description="Helical" evidence="2">
    <location>
        <begin position="38"/>
        <end position="62"/>
    </location>
</feature>
<evidence type="ECO:0000256" key="1">
    <source>
        <dbReference type="SAM" id="MobiDB-lite"/>
    </source>
</evidence>
<evidence type="ECO:0000256" key="2">
    <source>
        <dbReference type="SAM" id="Phobius"/>
    </source>
</evidence>
<name>A0A1J3CJQ4_NOCCA</name>
<keyword evidence="2" id="KW-0812">Transmembrane</keyword>
<organism evidence="4">
    <name type="scientific">Noccaea caerulescens</name>
    <name type="common">Alpine penny-cress</name>
    <name type="synonym">Thlaspi caerulescens</name>
    <dbReference type="NCBI Taxonomy" id="107243"/>
    <lineage>
        <taxon>Eukaryota</taxon>
        <taxon>Viridiplantae</taxon>
        <taxon>Streptophyta</taxon>
        <taxon>Embryophyta</taxon>
        <taxon>Tracheophyta</taxon>
        <taxon>Spermatophyta</taxon>
        <taxon>Magnoliopsida</taxon>
        <taxon>eudicotyledons</taxon>
        <taxon>Gunneridae</taxon>
        <taxon>Pentapetalae</taxon>
        <taxon>rosids</taxon>
        <taxon>malvids</taxon>
        <taxon>Brassicales</taxon>
        <taxon>Brassicaceae</taxon>
        <taxon>Coluteocarpeae</taxon>
        <taxon>Noccaea</taxon>
    </lineage>
</organism>
<feature type="domain" description="PGG" evidence="3">
    <location>
        <begin position="32"/>
        <end position="140"/>
    </location>
</feature>
<evidence type="ECO:0000313" key="4">
    <source>
        <dbReference type="EMBL" id="JAU08187.1"/>
    </source>
</evidence>
<protein>
    <recommendedName>
        <fullName evidence="3">PGG domain-containing protein</fullName>
    </recommendedName>
</protein>
<evidence type="ECO:0000259" key="3">
    <source>
        <dbReference type="Pfam" id="PF13962"/>
    </source>
</evidence>
<feature type="transmembrane region" description="Helical" evidence="2">
    <location>
        <begin position="77"/>
        <end position="102"/>
    </location>
</feature>
<dbReference type="AlphaFoldDB" id="A0A1J3CJQ4"/>
<feature type="transmembrane region" description="Helical" evidence="2">
    <location>
        <begin position="122"/>
        <end position="147"/>
    </location>
</feature>
<dbReference type="EMBL" id="GEVI01024133">
    <property type="protein sequence ID" value="JAU08187.1"/>
    <property type="molecule type" value="Transcribed_RNA"/>
</dbReference>
<gene>
    <name evidence="4" type="ORF">GA_TR7871_c0_g1_i1_g.25468</name>
</gene>
<keyword evidence="2" id="KW-1133">Transmembrane helix</keyword>
<proteinExistence type="predicted"/>
<dbReference type="InterPro" id="IPR026961">
    <property type="entry name" value="PGG_dom"/>
</dbReference>
<reference evidence="4" key="1">
    <citation type="submission" date="2016-07" db="EMBL/GenBank/DDBJ databases">
        <title>De novo transcriptome assembly of four accessions of the metal hyperaccumulator plant Noccaea caerulescens.</title>
        <authorList>
            <person name="Blande D."/>
            <person name="Halimaa P."/>
            <person name="Tervahauta A.I."/>
            <person name="Aarts M.G."/>
            <person name="Karenlampi S.O."/>
        </authorList>
    </citation>
    <scope>NUCLEOTIDE SEQUENCE</scope>
</reference>
<dbReference type="Pfam" id="PF13962">
    <property type="entry name" value="PGG"/>
    <property type="match status" value="1"/>
</dbReference>